<keyword evidence="3" id="KW-1185">Reference proteome</keyword>
<dbReference type="Proteomes" id="UP001597182">
    <property type="component" value="Unassembled WGS sequence"/>
</dbReference>
<evidence type="ECO:0000313" key="2">
    <source>
        <dbReference type="EMBL" id="MFD1235830.1"/>
    </source>
</evidence>
<dbReference type="Gene3D" id="3.90.920.10">
    <property type="entry name" value="DNA primase, PRIM domain"/>
    <property type="match status" value="1"/>
</dbReference>
<comment type="caution">
    <text evidence="2">The sequence shown here is derived from an EMBL/GenBank/DDBJ whole genome shotgun (WGS) entry which is preliminary data.</text>
</comment>
<protein>
    <recommendedName>
        <fullName evidence="1">DNA ligase D polymerase domain-containing protein</fullName>
    </recommendedName>
</protein>
<dbReference type="RefSeq" id="WP_013674533.1">
    <property type="nucleotide sequence ID" value="NZ_BAABKS010000005.1"/>
</dbReference>
<accession>A0ABW3VM61</accession>
<dbReference type="EMBL" id="JBHTMB010000173">
    <property type="protein sequence ID" value="MFD1235830.1"/>
    <property type="molecule type" value="Genomic_DNA"/>
</dbReference>
<dbReference type="Pfam" id="PF21686">
    <property type="entry name" value="LigD_Prim-Pol"/>
    <property type="match status" value="1"/>
</dbReference>
<proteinExistence type="predicted"/>
<organism evidence="2 3">
    <name type="scientific">Pseudonocardia benzenivorans</name>
    <dbReference type="NCBI Taxonomy" id="228005"/>
    <lineage>
        <taxon>Bacteria</taxon>
        <taxon>Bacillati</taxon>
        <taxon>Actinomycetota</taxon>
        <taxon>Actinomycetes</taxon>
        <taxon>Pseudonocardiales</taxon>
        <taxon>Pseudonocardiaceae</taxon>
        <taxon>Pseudonocardia</taxon>
    </lineage>
</organism>
<feature type="domain" description="DNA ligase D polymerase" evidence="1">
    <location>
        <begin position="6"/>
        <end position="47"/>
    </location>
</feature>
<name>A0ABW3VM61_9PSEU</name>
<sequence length="70" mass="7332">MDGPIPRAVPGAPVAVPLAFDELGRIDPDGHDVRSVRRRLARRTDPWSGPTGAPAAVGAARRALRGLADL</sequence>
<reference evidence="3" key="1">
    <citation type="journal article" date="2019" name="Int. J. Syst. Evol. Microbiol.">
        <title>The Global Catalogue of Microorganisms (GCM) 10K type strain sequencing project: providing services to taxonomists for standard genome sequencing and annotation.</title>
        <authorList>
            <consortium name="The Broad Institute Genomics Platform"/>
            <consortium name="The Broad Institute Genome Sequencing Center for Infectious Disease"/>
            <person name="Wu L."/>
            <person name="Ma J."/>
        </authorList>
    </citation>
    <scope>NUCLEOTIDE SEQUENCE [LARGE SCALE GENOMIC DNA]</scope>
    <source>
        <strain evidence="3">CCUG 49018</strain>
    </source>
</reference>
<evidence type="ECO:0000313" key="3">
    <source>
        <dbReference type="Proteomes" id="UP001597182"/>
    </source>
</evidence>
<gene>
    <name evidence="2" type="ORF">ACFQ34_21265</name>
</gene>
<evidence type="ECO:0000259" key="1">
    <source>
        <dbReference type="Pfam" id="PF21686"/>
    </source>
</evidence>
<dbReference type="InterPro" id="IPR014145">
    <property type="entry name" value="LigD_pol_dom"/>
</dbReference>